<protein>
    <recommendedName>
        <fullName evidence="6">GRIP domain-containing protein</fullName>
    </recommendedName>
</protein>
<proteinExistence type="predicted"/>
<dbReference type="AlphaFoldDB" id="A0A1E4STL0"/>
<dbReference type="GO" id="GO:0005794">
    <property type="term" value="C:Golgi apparatus"/>
    <property type="evidence" value="ECO:0007669"/>
    <property type="project" value="UniProtKB-SubCell"/>
</dbReference>
<dbReference type="STRING" id="983967.A0A1E4STL0"/>
<organism evidence="7 8">
    <name type="scientific">[Candida] arabinofermentans NRRL YB-2248</name>
    <dbReference type="NCBI Taxonomy" id="983967"/>
    <lineage>
        <taxon>Eukaryota</taxon>
        <taxon>Fungi</taxon>
        <taxon>Dikarya</taxon>
        <taxon>Ascomycota</taxon>
        <taxon>Saccharomycotina</taxon>
        <taxon>Pichiomycetes</taxon>
        <taxon>Pichiales</taxon>
        <taxon>Pichiaceae</taxon>
        <taxon>Ogataea</taxon>
        <taxon>Ogataea/Candida clade</taxon>
    </lineage>
</organism>
<evidence type="ECO:0000256" key="2">
    <source>
        <dbReference type="ARBA" id="ARBA00023034"/>
    </source>
</evidence>
<dbReference type="InterPro" id="IPR019459">
    <property type="entry name" value="GRAB"/>
</dbReference>
<name>A0A1E4STL0_9ASCO</name>
<feature type="coiled-coil region" evidence="4">
    <location>
        <begin position="32"/>
        <end position="304"/>
    </location>
</feature>
<evidence type="ECO:0000313" key="8">
    <source>
        <dbReference type="Proteomes" id="UP000094801"/>
    </source>
</evidence>
<feature type="domain" description="GRIP" evidence="6">
    <location>
        <begin position="323"/>
        <end position="374"/>
    </location>
</feature>
<keyword evidence="8" id="KW-1185">Reference proteome</keyword>
<dbReference type="PROSITE" id="PS50913">
    <property type="entry name" value="GRIP"/>
    <property type="match status" value="1"/>
</dbReference>
<sequence>EDTEQDGVVSKDTQATVNDNVTDKSGEDSDSINQLKQQIETLLTNESLKNEEIEKLKQENNEIQTQLQLKTEESLKYQNNYQTLLNRLTSMKSVFNKMKESENQLELVNEQLNEKITIIENLKIEINNLNNECSKLTIDNSNLKKTNNLKQDELQIELKQYEITNKKLNIELNELKSEIEEYLIIVNEEKILKQNLNNELSELKTKLNSINQENQNYKSEINQLNDEINNLNNKLNTLTIEKESEKIELNLKIENTLIELKEINEKLEKSYESNSINELKLLKLSDLESDNKQKQLTIGKLRHEIITLNEHLTKALKLIKKDSTSELVDRELISNLFISFLQLPRFDSKKFEVLKLISNFLNWDDDKKQHAGLISNSSSTLNVPNFNESGENNNNNSKSNQSFVSLWTEFLEKESTKPK</sequence>
<dbReference type="GO" id="GO:0007030">
    <property type="term" value="P:Golgi organization"/>
    <property type="evidence" value="ECO:0007669"/>
    <property type="project" value="TreeGrafter"/>
</dbReference>
<dbReference type="GO" id="GO:0031267">
    <property type="term" value="F:small GTPase binding"/>
    <property type="evidence" value="ECO:0007669"/>
    <property type="project" value="TreeGrafter"/>
</dbReference>
<evidence type="ECO:0000256" key="1">
    <source>
        <dbReference type="ARBA" id="ARBA00004555"/>
    </source>
</evidence>
<reference evidence="8" key="1">
    <citation type="submission" date="2016-04" db="EMBL/GenBank/DDBJ databases">
        <title>Comparative genomics of biotechnologically important yeasts.</title>
        <authorList>
            <consortium name="DOE Joint Genome Institute"/>
            <person name="Riley R."/>
            <person name="Haridas S."/>
            <person name="Wolfe K.H."/>
            <person name="Lopes M.R."/>
            <person name="Hittinger C.T."/>
            <person name="Goker M."/>
            <person name="Salamov A."/>
            <person name="Wisecaver J."/>
            <person name="Long T.M."/>
            <person name="Aerts A.L."/>
            <person name="Barry K."/>
            <person name="Choi C."/>
            <person name="Clum A."/>
            <person name="Coughlan A.Y."/>
            <person name="Deshpande S."/>
            <person name="Douglass A.P."/>
            <person name="Hanson S.J."/>
            <person name="Klenk H.-P."/>
            <person name="Labutti K."/>
            <person name="Lapidus A."/>
            <person name="Lindquist E."/>
            <person name="Lipzen A."/>
            <person name="Meier-Kolthoff J.P."/>
            <person name="Ohm R.A."/>
            <person name="Otillar R.P."/>
            <person name="Pangilinan J."/>
            <person name="Peng Y."/>
            <person name="Rokas A."/>
            <person name="Rosa C.A."/>
            <person name="Scheuner C."/>
            <person name="Sibirny A.A."/>
            <person name="Slot J.C."/>
            <person name="Stielow J.B."/>
            <person name="Sun H."/>
            <person name="Kurtzman C.P."/>
            <person name="Blackwell M."/>
            <person name="Grigoriev I.V."/>
            <person name="Jeffries T.W."/>
        </authorList>
    </citation>
    <scope>NUCLEOTIDE SEQUENCE [LARGE SCALE GENOMIC DNA]</scope>
    <source>
        <strain evidence="8">NRRL YB-2248</strain>
    </source>
</reference>
<evidence type="ECO:0000313" key="7">
    <source>
        <dbReference type="EMBL" id="ODV82844.1"/>
    </source>
</evidence>
<dbReference type="InterPro" id="IPR000237">
    <property type="entry name" value="GRIP_dom"/>
</dbReference>
<accession>A0A1E4STL0</accession>
<evidence type="ECO:0000256" key="3">
    <source>
        <dbReference type="ARBA" id="ARBA00023054"/>
    </source>
</evidence>
<dbReference type="Proteomes" id="UP000094801">
    <property type="component" value="Unassembled WGS sequence"/>
</dbReference>
<dbReference type="PANTHER" id="PTHR18921">
    <property type="entry name" value="MYOSIN HEAVY CHAIN - RELATED"/>
    <property type="match status" value="1"/>
</dbReference>
<feature type="compositionally biased region" description="Polar residues" evidence="5">
    <location>
        <begin position="11"/>
        <end position="20"/>
    </location>
</feature>
<evidence type="ECO:0000256" key="4">
    <source>
        <dbReference type="SAM" id="Coils"/>
    </source>
</evidence>
<feature type="non-terminal residue" evidence="7">
    <location>
        <position position="419"/>
    </location>
</feature>
<keyword evidence="2" id="KW-0333">Golgi apparatus</keyword>
<feature type="region of interest" description="Disordered" evidence="5">
    <location>
        <begin position="1"/>
        <end position="32"/>
    </location>
</feature>
<comment type="subcellular location">
    <subcellularLocation>
        <location evidence="1">Golgi apparatus</location>
    </subcellularLocation>
</comment>
<dbReference type="GO" id="GO:0006888">
    <property type="term" value="P:endoplasmic reticulum to Golgi vesicle-mediated transport"/>
    <property type="evidence" value="ECO:0007669"/>
    <property type="project" value="TreeGrafter"/>
</dbReference>
<dbReference type="EMBL" id="KV453872">
    <property type="protein sequence ID" value="ODV82844.1"/>
    <property type="molecule type" value="Genomic_DNA"/>
</dbReference>
<gene>
    <name evidence="7" type="ORF">CANARDRAFT_181123</name>
</gene>
<evidence type="ECO:0000256" key="5">
    <source>
        <dbReference type="SAM" id="MobiDB-lite"/>
    </source>
</evidence>
<dbReference type="OrthoDB" id="425925at2759"/>
<keyword evidence="3 4" id="KW-0175">Coiled coil</keyword>
<dbReference type="PANTHER" id="PTHR18921:SF2">
    <property type="entry name" value="THYROID RECEPTOR-INTERACTING PROTEIN 11"/>
    <property type="match status" value="1"/>
</dbReference>
<evidence type="ECO:0000259" key="6">
    <source>
        <dbReference type="PROSITE" id="PS50913"/>
    </source>
</evidence>
<dbReference type="Pfam" id="PF10375">
    <property type="entry name" value="GRAB"/>
    <property type="match status" value="1"/>
</dbReference>
<feature type="non-terminal residue" evidence="7">
    <location>
        <position position="1"/>
    </location>
</feature>